<feature type="region of interest" description="Disordered" evidence="1">
    <location>
        <begin position="1"/>
        <end position="33"/>
    </location>
</feature>
<reference evidence="2 3" key="1">
    <citation type="submission" date="2024-03" db="EMBL/GenBank/DDBJ databases">
        <authorList>
            <person name="Gkanogiannis A."/>
            <person name="Becerra Lopez-Lavalle L."/>
        </authorList>
    </citation>
    <scope>NUCLEOTIDE SEQUENCE [LARGE SCALE GENOMIC DNA]</scope>
</reference>
<feature type="compositionally biased region" description="Polar residues" evidence="1">
    <location>
        <begin position="1"/>
        <end position="11"/>
    </location>
</feature>
<protein>
    <submittedName>
        <fullName evidence="2">Uncharacterized protein</fullName>
    </submittedName>
</protein>
<dbReference type="Proteomes" id="UP001642487">
    <property type="component" value="Chromosome 8"/>
</dbReference>
<evidence type="ECO:0000313" key="2">
    <source>
        <dbReference type="EMBL" id="CAK9327849.1"/>
    </source>
</evidence>
<proteinExistence type="predicted"/>
<dbReference type="EMBL" id="OZ021742">
    <property type="protein sequence ID" value="CAK9327849.1"/>
    <property type="molecule type" value="Genomic_DNA"/>
</dbReference>
<keyword evidence="3" id="KW-1185">Reference proteome</keyword>
<feature type="compositionally biased region" description="Basic and acidic residues" evidence="1">
    <location>
        <begin position="13"/>
        <end position="26"/>
    </location>
</feature>
<evidence type="ECO:0000313" key="3">
    <source>
        <dbReference type="Proteomes" id="UP001642487"/>
    </source>
</evidence>
<sequence>MGKRMTTNSQGGEDPHRDQHSEREQGGMEEQGCLVEAKAEANLEVFKGGKPKSKDVPNFVKIKAELVCLAKASPMVSKGGEVE</sequence>
<gene>
    <name evidence="2" type="ORF">CITCOLO1_LOCUS20242</name>
</gene>
<accession>A0ABP0Z5Q1</accession>
<evidence type="ECO:0000256" key="1">
    <source>
        <dbReference type="SAM" id="MobiDB-lite"/>
    </source>
</evidence>
<name>A0ABP0Z5Q1_9ROSI</name>
<organism evidence="2 3">
    <name type="scientific">Citrullus colocynthis</name>
    <name type="common">colocynth</name>
    <dbReference type="NCBI Taxonomy" id="252529"/>
    <lineage>
        <taxon>Eukaryota</taxon>
        <taxon>Viridiplantae</taxon>
        <taxon>Streptophyta</taxon>
        <taxon>Embryophyta</taxon>
        <taxon>Tracheophyta</taxon>
        <taxon>Spermatophyta</taxon>
        <taxon>Magnoliopsida</taxon>
        <taxon>eudicotyledons</taxon>
        <taxon>Gunneridae</taxon>
        <taxon>Pentapetalae</taxon>
        <taxon>rosids</taxon>
        <taxon>fabids</taxon>
        <taxon>Cucurbitales</taxon>
        <taxon>Cucurbitaceae</taxon>
        <taxon>Benincaseae</taxon>
        <taxon>Citrullus</taxon>
    </lineage>
</organism>